<dbReference type="Proteomes" id="UP001163096">
    <property type="component" value="Chromosome"/>
</dbReference>
<feature type="domain" description="ABC transporter" evidence="9">
    <location>
        <begin position="6"/>
        <end position="250"/>
    </location>
</feature>
<keyword evidence="11" id="KW-1185">Reference proteome</keyword>
<evidence type="ECO:0000313" key="11">
    <source>
        <dbReference type="Proteomes" id="UP001163096"/>
    </source>
</evidence>
<dbReference type="KEGG" id="mou:OU421_08755"/>
<evidence type="ECO:0000256" key="5">
    <source>
        <dbReference type="ARBA" id="ARBA00022840"/>
    </source>
</evidence>
<evidence type="ECO:0000313" key="10">
    <source>
        <dbReference type="EMBL" id="WAI00517.1"/>
    </source>
</evidence>
<dbReference type="InterPro" id="IPR050095">
    <property type="entry name" value="ECF_ABC_transporter_ATP-bd"/>
</dbReference>
<dbReference type="RefSeq" id="WP_268185716.1">
    <property type="nucleotide sequence ID" value="NZ_CP113361.1"/>
</dbReference>
<dbReference type="CDD" id="cd03225">
    <property type="entry name" value="ABC_cobalt_CbiO_domain1"/>
    <property type="match status" value="2"/>
</dbReference>
<dbReference type="SUPFAM" id="SSF52540">
    <property type="entry name" value="P-loop containing nucleoside triphosphate hydrolases"/>
    <property type="match status" value="2"/>
</dbReference>
<evidence type="ECO:0000256" key="1">
    <source>
        <dbReference type="ARBA" id="ARBA00004202"/>
    </source>
</evidence>
<reference evidence="10" key="1">
    <citation type="submission" date="2022-11" db="EMBL/GenBank/DDBJ databases">
        <title>Complete genome sequence of Methanogenium organophilum DSM 3596.</title>
        <authorList>
            <person name="Chen S.-C."/>
            <person name="Lai S.-J."/>
            <person name="You Y.-T."/>
        </authorList>
    </citation>
    <scope>NUCLEOTIDE SEQUENCE</scope>
    <source>
        <strain evidence="10">DSM 3596</strain>
    </source>
</reference>
<keyword evidence="3" id="KW-1003">Cell membrane</keyword>
<accession>A0A9X9S2X7</accession>
<protein>
    <submittedName>
        <fullName evidence="10">ATP-binding cassette domain-containing protein</fullName>
    </submittedName>
</protein>
<gene>
    <name evidence="10" type="ORF">OU421_08755</name>
</gene>
<evidence type="ECO:0000256" key="8">
    <source>
        <dbReference type="ARBA" id="ARBA00025157"/>
    </source>
</evidence>
<name>A0A9X9S2X7_METOG</name>
<dbReference type="GeneID" id="76835187"/>
<evidence type="ECO:0000259" key="9">
    <source>
        <dbReference type="PROSITE" id="PS50893"/>
    </source>
</evidence>
<evidence type="ECO:0000256" key="4">
    <source>
        <dbReference type="ARBA" id="ARBA00022741"/>
    </source>
</evidence>
<evidence type="ECO:0000256" key="2">
    <source>
        <dbReference type="ARBA" id="ARBA00022448"/>
    </source>
</evidence>
<organism evidence="10 11">
    <name type="scientific">Methanogenium organophilum</name>
    <dbReference type="NCBI Taxonomy" id="2199"/>
    <lineage>
        <taxon>Archaea</taxon>
        <taxon>Methanobacteriati</taxon>
        <taxon>Methanobacteriota</taxon>
        <taxon>Stenosarchaea group</taxon>
        <taxon>Methanomicrobia</taxon>
        <taxon>Methanomicrobiales</taxon>
        <taxon>Methanomicrobiaceae</taxon>
        <taxon>Methanogenium</taxon>
    </lineage>
</organism>
<dbReference type="GO" id="GO:0042626">
    <property type="term" value="F:ATPase-coupled transmembrane transporter activity"/>
    <property type="evidence" value="ECO:0007669"/>
    <property type="project" value="TreeGrafter"/>
</dbReference>
<feature type="domain" description="ABC transporter" evidence="9">
    <location>
        <begin position="274"/>
        <end position="488"/>
    </location>
</feature>
<evidence type="ECO:0000256" key="3">
    <source>
        <dbReference type="ARBA" id="ARBA00022475"/>
    </source>
</evidence>
<dbReference type="InterPro" id="IPR003439">
    <property type="entry name" value="ABC_transporter-like_ATP-bd"/>
</dbReference>
<comment type="subcellular location">
    <subcellularLocation>
        <location evidence="1">Cell membrane</location>
        <topology evidence="1">Peripheral membrane protein</topology>
    </subcellularLocation>
</comment>
<keyword evidence="6" id="KW-1278">Translocase</keyword>
<dbReference type="GO" id="GO:0005524">
    <property type="term" value="F:ATP binding"/>
    <property type="evidence" value="ECO:0007669"/>
    <property type="project" value="UniProtKB-KW"/>
</dbReference>
<proteinExistence type="predicted"/>
<dbReference type="EMBL" id="CP113361">
    <property type="protein sequence ID" value="WAI00517.1"/>
    <property type="molecule type" value="Genomic_DNA"/>
</dbReference>
<keyword evidence="5 10" id="KW-0067">ATP-binding</keyword>
<dbReference type="PANTHER" id="PTHR43553:SF27">
    <property type="entry name" value="ENERGY-COUPLING FACTOR TRANSPORTER ATP-BINDING PROTEIN ECFA2"/>
    <property type="match status" value="1"/>
</dbReference>
<keyword evidence="2" id="KW-0813">Transport</keyword>
<evidence type="ECO:0000256" key="7">
    <source>
        <dbReference type="ARBA" id="ARBA00023136"/>
    </source>
</evidence>
<dbReference type="PROSITE" id="PS50893">
    <property type="entry name" value="ABC_TRANSPORTER_2"/>
    <property type="match status" value="2"/>
</dbReference>
<dbReference type="Pfam" id="PF00005">
    <property type="entry name" value="ABC_tran"/>
    <property type="match status" value="2"/>
</dbReference>
<keyword evidence="7" id="KW-0472">Membrane</keyword>
<keyword evidence="4" id="KW-0547">Nucleotide-binding</keyword>
<dbReference type="GO" id="GO:0043190">
    <property type="term" value="C:ATP-binding cassette (ABC) transporter complex"/>
    <property type="evidence" value="ECO:0007669"/>
    <property type="project" value="TreeGrafter"/>
</dbReference>
<dbReference type="AlphaFoldDB" id="A0A9X9S2X7"/>
<dbReference type="GO" id="GO:0016887">
    <property type="term" value="F:ATP hydrolysis activity"/>
    <property type="evidence" value="ECO:0007669"/>
    <property type="project" value="InterPro"/>
</dbReference>
<sequence length="489" mass="52972">MGEPLLSVESLSYSYPYFETEGKRQALFDINLEIRTGERVVLMGPSGSGKSTLIQTFIGLIPNLRAGRMEGKVTVDGLDTSETSVPGLSKIVGYVFQDPDHQMVTGDVDSELAFGPEQSGIDSGSIEERITSVTEMLSMEHLRGRELADLSWGERQKVAIASVLVMRPKIIVLDEPLSGLDRDSAASLLEHLGTIGKTWNIAVVIVEHRLDLLEGFIDRVVVMDAGRIVYDGPAADYSAGGMALLPGETGGVVHAGGTCLPEPFVPPEGVIPAIEVLDVSYTYPHRKTPVLNGVSAAFYPGEVVFICGPNGSGKSTFIKHLNGILRPDSGRVLVSGTDIAGKTVAQTASLVSLVGQHADYQLFEETIERELAFGPRNLGMDEGDIDHSIDEIMKLMDMTHLGRKGRPLKLSVGEKQRVAIASHLVMQTPVVVLDEPTLGLDKILKDKLASLIRDLKTRGKTIIVVTHDQEFARLCADRFLYFQDGCLVP</sequence>
<dbReference type="InterPro" id="IPR027417">
    <property type="entry name" value="P-loop_NTPase"/>
</dbReference>
<dbReference type="PANTHER" id="PTHR43553">
    <property type="entry name" value="HEAVY METAL TRANSPORTER"/>
    <property type="match status" value="1"/>
</dbReference>
<dbReference type="SMART" id="SM00382">
    <property type="entry name" value="AAA"/>
    <property type="match status" value="2"/>
</dbReference>
<evidence type="ECO:0000256" key="6">
    <source>
        <dbReference type="ARBA" id="ARBA00022967"/>
    </source>
</evidence>
<dbReference type="Gene3D" id="3.40.50.300">
    <property type="entry name" value="P-loop containing nucleotide triphosphate hydrolases"/>
    <property type="match status" value="2"/>
</dbReference>
<dbReference type="InterPro" id="IPR003593">
    <property type="entry name" value="AAA+_ATPase"/>
</dbReference>
<dbReference type="InterPro" id="IPR015856">
    <property type="entry name" value="ABC_transpr_CbiO/EcfA_su"/>
</dbReference>
<comment type="function">
    <text evidence="8">Probably part of an ABC transporter complex. Responsible for energy coupling to the transport system.</text>
</comment>